<evidence type="ECO:0000313" key="6">
    <source>
        <dbReference type="Proteomes" id="UP000236928"/>
    </source>
</evidence>
<dbReference type="GO" id="GO:0005737">
    <property type="term" value="C:cytoplasm"/>
    <property type="evidence" value="ECO:0007669"/>
    <property type="project" value="TreeGrafter"/>
</dbReference>
<evidence type="ECO:0000256" key="2">
    <source>
        <dbReference type="ARBA" id="ARBA00022884"/>
    </source>
</evidence>
<reference evidence="5 6" key="1">
    <citation type="submission" date="2014-04" db="EMBL/GenBank/DDBJ databases">
        <title>Comparative Genomics of Cryptosporidium Species.</title>
        <authorList>
            <person name="Silva J.C."/>
            <person name="Su Q."/>
            <person name="Chalmers R."/>
            <person name="Chibucos M.C."/>
            <person name="Elwin K."/>
            <person name="Godinez A."/>
            <person name="Guo F."/>
            <person name="Huynh K."/>
            <person name="Orvis J."/>
            <person name="Ott S."/>
            <person name="Sadzewicz L."/>
            <person name="Sengamalay N."/>
            <person name="Shetty A."/>
            <person name="Sun M."/>
            <person name="Tallon L."/>
            <person name="Xiao L."/>
            <person name="Zhang H."/>
            <person name="Fraser C.M."/>
            <person name="Zhu G."/>
            <person name="Kissinger J."/>
            <person name="Widmer G."/>
        </authorList>
    </citation>
    <scope>NUCLEOTIDE SEQUENCE [LARGE SCALE GENOMIC DNA]</scope>
    <source>
        <strain evidence="5 6">UKMEL1</strain>
    </source>
</reference>
<accession>A0A2P4YYV6</accession>
<evidence type="ECO:0000256" key="1">
    <source>
        <dbReference type="ARBA" id="ARBA00006151"/>
    </source>
</evidence>
<feature type="compositionally biased region" description="Polar residues" evidence="3">
    <location>
        <begin position="245"/>
        <end position="264"/>
    </location>
</feature>
<dbReference type="GO" id="GO:0071204">
    <property type="term" value="C:histone pre-mRNA 3'end processing complex"/>
    <property type="evidence" value="ECO:0007669"/>
    <property type="project" value="TreeGrafter"/>
</dbReference>
<dbReference type="InterPro" id="IPR029344">
    <property type="entry name" value="SLBP_RNA_bind"/>
</dbReference>
<feature type="compositionally biased region" description="Low complexity" evidence="3">
    <location>
        <begin position="191"/>
        <end position="202"/>
    </location>
</feature>
<dbReference type="EMBL" id="JIBK01000008">
    <property type="protein sequence ID" value="POM82896.1"/>
    <property type="molecule type" value="Genomic_DNA"/>
</dbReference>
<dbReference type="AlphaFoldDB" id="A0A2P4YYV6"/>
<dbReference type="VEuPathDB" id="CryptoDB:CmeUKMEL1_04685"/>
<dbReference type="GO" id="GO:0071207">
    <property type="term" value="F:histone pre-mRNA stem-loop binding"/>
    <property type="evidence" value="ECO:0007669"/>
    <property type="project" value="TreeGrafter"/>
</dbReference>
<organism evidence="5 6">
    <name type="scientific">Cryptosporidium meleagridis</name>
    <dbReference type="NCBI Taxonomy" id="93969"/>
    <lineage>
        <taxon>Eukaryota</taxon>
        <taxon>Sar</taxon>
        <taxon>Alveolata</taxon>
        <taxon>Apicomplexa</taxon>
        <taxon>Conoidasida</taxon>
        <taxon>Coccidia</taxon>
        <taxon>Eucoccidiorida</taxon>
        <taxon>Eimeriorina</taxon>
        <taxon>Cryptosporidiidae</taxon>
        <taxon>Cryptosporidium</taxon>
    </lineage>
</organism>
<dbReference type="GO" id="GO:0003729">
    <property type="term" value="F:mRNA binding"/>
    <property type="evidence" value="ECO:0007669"/>
    <property type="project" value="InterPro"/>
</dbReference>
<feature type="region of interest" description="Disordered" evidence="3">
    <location>
        <begin position="182"/>
        <end position="204"/>
    </location>
</feature>
<evidence type="ECO:0000259" key="4">
    <source>
        <dbReference type="Pfam" id="PF15247"/>
    </source>
</evidence>
<dbReference type="OrthoDB" id="265795at2759"/>
<dbReference type="GO" id="GO:0006398">
    <property type="term" value="P:mRNA 3'-end processing by stem-loop binding and cleavage"/>
    <property type="evidence" value="ECO:0007669"/>
    <property type="project" value="TreeGrafter"/>
</dbReference>
<dbReference type="PANTHER" id="PTHR17408:SF0">
    <property type="entry name" value="HISTONE RNA HAIRPIN-BINDING PROTEIN"/>
    <property type="match status" value="1"/>
</dbReference>
<keyword evidence="2" id="KW-0694">RNA-binding</keyword>
<proteinExistence type="inferred from homology"/>
<gene>
    <name evidence="5" type="ORF">CmeUKMEL1_04685</name>
</gene>
<feature type="region of interest" description="Disordered" evidence="3">
    <location>
        <begin position="324"/>
        <end position="345"/>
    </location>
</feature>
<evidence type="ECO:0000313" key="5">
    <source>
        <dbReference type="EMBL" id="POM82896.1"/>
    </source>
</evidence>
<dbReference type="Gene3D" id="1.10.8.1120">
    <property type="entry name" value="Histone RNA hairpin-binding protein RNA-binding domain"/>
    <property type="match status" value="1"/>
</dbReference>
<keyword evidence="6" id="KW-1185">Reference proteome</keyword>
<feature type="region of interest" description="Disordered" evidence="3">
    <location>
        <begin position="236"/>
        <end position="289"/>
    </location>
</feature>
<dbReference type="InterPro" id="IPR038294">
    <property type="entry name" value="SLBP_RNA_bind_sf"/>
</dbReference>
<dbReference type="Pfam" id="PF15247">
    <property type="entry name" value="SLBP_RNA_bind"/>
    <property type="match status" value="1"/>
</dbReference>
<dbReference type="PANTHER" id="PTHR17408">
    <property type="entry name" value="HISTONE RNA HAIRPIN-BINDING PROTEIN"/>
    <property type="match status" value="1"/>
</dbReference>
<dbReference type="GO" id="GO:0051028">
    <property type="term" value="P:mRNA transport"/>
    <property type="evidence" value="ECO:0007669"/>
    <property type="project" value="TreeGrafter"/>
</dbReference>
<sequence length="373" mass="42266">MTENSTREKTVVSKPGWGAVRWADLSISDASNSWIYTQSDTKNESKSIGLTSLLQKNIKLNDNSSEYQCRQTIKGNKEKMSNRGFLTINDAETNIERKLETSNIPQCLGKVSNENYEAIKKDRNVESQEFRFGEGTFTGGITDISKSDQAIKCLIQDANLNMPKVFGDLPQILNNASNINKKRSKDHAENSENNENINFNSELQNDQDKIYKKIKHSKTSTSATEGSKLIKETNQNSVYERCTQKKLSTNQLSTPRRISNSTSKSPKRGTPKTPQISSSGRNNDLSIDGTASSNIDWNKRISSRLFQIAIGKGTRAYQNFLKLKPRKEDREPNDPQTPNAHARCPQKQFTDQLNQWRKSLHQYDDFDSNILEL</sequence>
<dbReference type="InterPro" id="IPR026502">
    <property type="entry name" value="SLBP1/SLBP2"/>
</dbReference>
<feature type="domain" description="Histone RNA hairpin-binding protein RNA-binding" evidence="4">
    <location>
        <begin position="298"/>
        <end position="365"/>
    </location>
</feature>
<comment type="caution">
    <text evidence="5">The sequence shown here is derived from an EMBL/GenBank/DDBJ whole genome shotgun (WGS) entry which is preliminary data.</text>
</comment>
<evidence type="ECO:0000256" key="3">
    <source>
        <dbReference type="SAM" id="MobiDB-lite"/>
    </source>
</evidence>
<feature type="compositionally biased region" description="Polar residues" evidence="3">
    <location>
        <begin position="272"/>
        <end position="289"/>
    </location>
</feature>
<protein>
    <recommendedName>
        <fullName evidence="4">Histone RNA hairpin-binding protein RNA-binding domain-containing protein</fullName>
    </recommendedName>
</protein>
<comment type="similarity">
    <text evidence="1">Belongs to the SLBP family.</text>
</comment>
<name>A0A2P4YYV6_9CRYT</name>
<dbReference type="Proteomes" id="UP000236928">
    <property type="component" value="Unassembled WGS sequence"/>
</dbReference>